<dbReference type="GO" id="GO:0005829">
    <property type="term" value="C:cytosol"/>
    <property type="evidence" value="ECO:0007669"/>
    <property type="project" value="TreeGrafter"/>
</dbReference>
<organism evidence="12 13">
    <name type="scientific">Meira miltonrushii</name>
    <dbReference type="NCBI Taxonomy" id="1280837"/>
    <lineage>
        <taxon>Eukaryota</taxon>
        <taxon>Fungi</taxon>
        <taxon>Dikarya</taxon>
        <taxon>Basidiomycota</taxon>
        <taxon>Ustilaginomycotina</taxon>
        <taxon>Exobasidiomycetes</taxon>
        <taxon>Exobasidiales</taxon>
        <taxon>Brachybasidiaceae</taxon>
        <taxon>Meira</taxon>
    </lineage>
</organism>
<evidence type="ECO:0000256" key="1">
    <source>
        <dbReference type="ARBA" id="ARBA00010630"/>
    </source>
</evidence>
<dbReference type="Gene3D" id="1.10.510.10">
    <property type="entry name" value="Transferase(Phosphotransferase) domain 1"/>
    <property type="match status" value="1"/>
</dbReference>
<reference evidence="12 13" key="1">
    <citation type="journal article" date="2018" name="Mol. Biol. Evol.">
        <title>Broad Genomic Sampling Reveals a Smut Pathogenic Ancestry of the Fungal Clade Ustilaginomycotina.</title>
        <authorList>
            <person name="Kijpornyongpan T."/>
            <person name="Mondo S.J."/>
            <person name="Barry K."/>
            <person name="Sandor L."/>
            <person name="Lee J."/>
            <person name="Lipzen A."/>
            <person name="Pangilinan J."/>
            <person name="LaButti K."/>
            <person name="Hainaut M."/>
            <person name="Henrissat B."/>
            <person name="Grigoriev I.V."/>
            <person name="Spatafora J.W."/>
            <person name="Aime M.C."/>
        </authorList>
    </citation>
    <scope>NUCLEOTIDE SEQUENCE [LARGE SCALE GENOMIC DNA]</scope>
    <source>
        <strain evidence="12 13">MCA 3882</strain>
    </source>
</reference>
<dbReference type="AlphaFoldDB" id="A0A316VEM5"/>
<dbReference type="GO" id="GO:0005634">
    <property type="term" value="C:nucleus"/>
    <property type="evidence" value="ECO:0007669"/>
    <property type="project" value="TreeGrafter"/>
</dbReference>
<dbReference type="NCBIfam" id="TIGR03724">
    <property type="entry name" value="arch_bud32"/>
    <property type="match status" value="1"/>
</dbReference>
<dbReference type="Pfam" id="PF06293">
    <property type="entry name" value="Kdo"/>
    <property type="match status" value="1"/>
</dbReference>
<dbReference type="PROSITE" id="PS00109">
    <property type="entry name" value="PROTEIN_KINASE_TYR"/>
    <property type="match status" value="1"/>
</dbReference>
<dbReference type="InterPro" id="IPR000719">
    <property type="entry name" value="Prot_kinase_dom"/>
</dbReference>
<comment type="catalytic activity">
    <reaction evidence="10">
        <text>L-seryl-[protein] + ATP = O-phospho-L-seryl-[protein] + ADP + H(+)</text>
        <dbReference type="Rhea" id="RHEA:17989"/>
        <dbReference type="Rhea" id="RHEA-COMP:9863"/>
        <dbReference type="Rhea" id="RHEA-COMP:11604"/>
        <dbReference type="ChEBI" id="CHEBI:15378"/>
        <dbReference type="ChEBI" id="CHEBI:29999"/>
        <dbReference type="ChEBI" id="CHEBI:30616"/>
        <dbReference type="ChEBI" id="CHEBI:83421"/>
        <dbReference type="ChEBI" id="CHEBI:456216"/>
        <dbReference type="EC" id="2.7.11.1"/>
    </reaction>
</comment>
<accession>A0A316VEM5</accession>
<dbReference type="RefSeq" id="XP_025356409.1">
    <property type="nucleotide sequence ID" value="XM_025496411.1"/>
</dbReference>
<evidence type="ECO:0000259" key="11">
    <source>
        <dbReference type="PROSITE" id="PS50011"/>
    </source>
</evidence>
<feature type="domain" description="Protein kinase" evidence="11">
    <location>
        <begin position="4"/>
        <end position="293"/>
    </location>
</feature>
<keyword evidence="5" id="KW-0819">tRNA processing</keyword>
<dbReference type="EC" id="2.7.11.1" evidence="2"/>
<dbReference type="PANTHER" id="PTHR12209">
    <property type="entry name" value="NON-SPECIFIC SERINE/THREONINE PROTEIN KINASE"/>
    <property type="match status" value="1"/>
</dbReference>
<comment type="similarity">
    <text evidence="1">Belongs to the protein kinase superfamily. BUD32 family.</text>
</comment>
<keyword evidence="3" id="KW-0723">Serine/threonine-protein kinase</keyword>
<dbReference type="GO" id="GO:0008033">
    <property type="term" value="P:tRNA processing"/>
    <property type="evidence" value="ECO:0007669"/>
    <property type="project" value="UniProtKB-KW"/>
</dbReference>
<evidence type="ECO:0000313" key="13">
    <source>
        <dbReference type="Proteomes" id="UP000245771"/>
    </source>
</evidence>
<dbReference type="InterPro" id="IPR022495">
    <property type="entry name" value="Bud32"/>
</dbReference>
<keyword evidence="8" id="KW-0067">ATP-binding</keyword>
<keyword evidence="6" id="KW-0547">Nucleotide-binding</keyword>
<dbReference type="GO" id="GO:0000408">
    <property type="term" value="C:EKC/KEOPS complex"/>
    <property type="evidence" value="ECO:0007669"/>
    <property type="project" value="TreeGrafter"/>
</dbReference>
<dbReference type="Gene3D" id="3.30.200.20">
    <property type="entry name" value="Phosphorylase Kinase, domain 1"/>
    <property type="match status" value="1"/>
</dbReference>
<dbReference type="STRING" id="1280837.A0A316VEM5"/>
<name>A0A316VEM5_9BASI</name>
<evidence type="ECO:0000256" key="2">
    <source>
        <dbReference type="ARBA" id="ARBA00012513"/>
    </source>
</evidence>
<dbReference type="GO" id="GO:0070525">
    <property type="term" value="P:tRNA threonylcarbamoyladenosine metabolic process"/>
    <property type="evidence" value="ECO:0007669"/>
    <property type="project" value="TreeGrafter"/>
</dbReference>
<evidence type="ECO:0000256" key="8">
    <source>
        <dbReference type="ARBA" id="ARBA00022840"/>
    </source>
</evidence>
<dbReference type="GO" id="GO:0004674">
    <property type="term" value="F:protein serine/threonine kinase activity"/>
    <property type="evidence" value="ECO:0007669"/>
    <property type="project" value="UniProtKB-KW"/>
</dbReference>
<evidence type="ECO:0000256" key="3">
    <source>
        <dbReference type="ARBA" id="ARBA00022527"/>
    </source>
</evidence>
<evidence type="ECO:0000313" key="12">
    <source>
        <dbReference type="EMBL" id="PWN36107.1"/>
    </source>
</evidence>
<evidence type="ECO:0000256" key="6">
    <source>
        <dbReference type="ARBA" id="ARBA00022741"/>
    </source>
</evidence>
<keyword evidence="13" id="KW-1185">Reference proteome</keyword>
<evidence type="ECO:0000256" key="7">
    <source>
        <dbReference type="ARBA" id="ARBA00022777"/>
    </source>
</evidence>
<evidence type="ECO:0000256" key="9">
    <source>
        <dbReference type="ARBA" id="ARBA00047899"/>
    </source>
</evidence>
<dbReference type="FunFam" id="3.30.200.20:FF:000201">
    <property type="entry name" value="TP53-regulating kinase isoform X1"/>
    <property type="match status" value="1"/>
</dbReference>
<keyword evidence="7 12" id="KW-0418">Kinase</keyword>
<gene>
    <name evidence="12" type="ORF">FA14DRAFT_120533</name>
</gene>
<evidence type="ECO:0000256" key="5">
    <source>
        <dbReference type="ARBA" id="ARBA00022694"/>
    </source>
</evidence>
<dbReference type="SUPFAM" id="SSF56112">
    <property type="entry name" value="Protein kinase-like (PK-like)"/>
    <property type="match status" value="1"/>
</dbReference>
<dbReference type="InterPro" id="IPR011009">
    <property type="entry name" value="Kinase-like_dom_sf"/>
</dbReference>
<dbReference type="GeneID" id="37018192"/>
<dbReference type="PROSITE" id="PS50011">
    <property type="entry name" value="PROTEIN_KINASE_DOM"/>
    <property type="match status" value="1"/>
</dbReference>
<dbReference type="Proteomes" id="UP000245771">
    <property type="component" value="Unassembled WGS sequence"/>
</dbReference>
<dbReference type="EMBL" id="KZ819603">
    <property type="protein sequence ID" value="PWN36107.1"/>
    <property type="molecule type" value="Genomic_DNA"/>
</dbReference>
<dbReference type="GO" id="GO:0005524">
    <property type="term" value="F:ATP binding"/>
    <property type="evidence" value="ECO:0007669"/>
    <property type="project" value="UniProtKB-KW"/>
</dbReference>
<evidence type="ECO:0000256" key="10">
    <source>
        <dbReference type="ARBA" id="ARBA00048679"/>
    </source>
</evidence>
<protein>
    <recommendedName>
        <fullName evidence="2">non-specific serine/threonine protein kinase</fullName>
        <ecNumber evidence="2">2.7.11.1</ecNumber>
    </recommendedName>
</protein>
<dbReference type="OrthoDB" id="3399at2759"/>
<comment type="catalytic activity">
    <reaction evidence="9">
        <text>L-threonyl-[protein] + ATP = O-phospho-L-threonyl-[protein] + ADP + H(+)</text>
        <dbReference type="Rhea" id="RHEA:46608"/>
        <dbReference type="Rhea" id="RHEA-COMP:11060"/>
        <dbReference type="Rhea" id="RHEA-COMP:11605"/>
        <dbReference type="ChEBI" id="CHEBI:15378"/>
        <dbReference type="ChEBI" id="CHEBI:30013"/>
        <dbReference type="ChEBI" id="CHEBI:30616"/>
        <dbReference type="ChEBI" id="CHEBI:61977"/>
        <dbReference type="ChEBI" id="CHEBI:456216"/>
        <dbReference type="EC" id="2.7.11.1"/>
    </reaction>
</comment>
<proteinExistence type="inferred from homology"/>
<dbReference type="PANTHER" id="PTHR12209:SF0">
    <property type="entry name" value="EKC_KEOPS COMPLEX SUBUNIT TP53RK"/>
    <property type="match status" value="1"/>
</dbReference>
<evidence type="ECO:0000256" key="4">
    <source>
        <dbReference type="ARBA" id="ARBA00022679"/>
    </source>
</evidence>
<dbReference type="InterPro" id="IPR008266">
    <property type="entry name" value="Tyr_kinase_AS"/>
</dbReference>
<dbReference type="FunCoup" id="A0A316VEM5">
    <property type="interactions" value="243"/>
</dbReference>
<dbReference type="InParanoid" id="A0A316VEM5"/>
<keyword evidence="4" id="KW-0808">Transferase</keyword>
<sequence length="293" mass="32643">MEDEQKSQLIKQGAEAKVYITTLFTKPQLLSPITGQSSVPVKTSSRSDKVLLKYRFPKTYRHPTLSTQLTASRTTAEARALIRCARVGVNTPKIVCVDEEQGVLGLEIVDGYSVRELLGGGSEGEDEYEEEEEVQPSNQIASEELILLTNEEGLVIMRKIGIQLARMHQAHIIHGDLTTSNMMVRRQKGAASIQSAEVVLIDFGLSLNSTSAEDKAVDLYVLQRAFASTHPDSEHLFDEILKAYQDIIENKPVLYDPKVKAEKGTVAGPTHWKEIKRKLDDVRLRGRKRSMVG</sequence>